<dbReference type="Gene3D" id="3.40.50.1820">
    <property type="entry name" value="alpha/beta hydrolase"/>
    <property type="match status" value="1"/>
</dbReference>
<dbReference type="RefSeq" id="XP_016633157.1">
    <property type="nucleotide sequence ID" value="XM_016775998.1"/>
</dbReference>
<dbReference type="STRING" id="1442371.A0A0D2K795"/>
<dbReference type="AlphaFoldDB" id="A0A0D2K795"/>
<dbReference type="GO" id="GO:0016020">
    <property type="term" value="C:membrane"/>
    <property type="evidence" value="ECO:0007669"/>
    <property type="project" value="TreeGrafter"/>
</dbReference>
<organism evidence="2 3">
    <name type="scientific">Fonsecaea multimorphosa CBS 102226</name>
    <dbReference type="NCBI Taxonomy" id="1442371"/>
    <lineage>
        <taxon>Eukaryota</taxon>
        <taxon>Fungi</taxon>
        <taxon>Dikarya</taxon>
        <taxon>Ascomycota</taxon>
        <taxon>Pezizomycotina</taxon>
        <taxon>Eurotiomycetes</taxon>
        <taxon>Chaetothyriomycetidae</taxon>
        <taxon>Chaetothyriales</taxon>
        <taxon>Herpotrichiellaceae</taxon>
        <taxon>Fonsecaea</taxon>
    </lineage>
</organism>
<proteinExistence type="predicted"/>
<dbReference type="GeneID" id="27711241"/>
<evidence type="ECO:0000313" key="3">
    <source>
        <dbReference type="Proteomes" id="UP000053411"/>
    </source>
</evidence>
<dbReference type="PANTHER" id="PTHR43798">
    <property type="entry name" value="MONOACYLGLYCEROL LIPASE"/>
    <property type="match status" value="1"/>
</dbReference>
<evidence type="ECO:0000259" key="1">
    <source>
        <dbReference type="Pfam" id="PF00561"/>
    </source>
</evidence>
<name>A0A0D2K795_9EURO</name>
<feature type="domain" description="AB hydrolase-1" evidence="1">
    <location>
        <begin position="27"/>
        <end position="128"/>
    </location>
</feature>
<accession>A0A0D2K795</accession>
<dbReference type="VEuPathDB" id="FungiDB:Z520_05495"/>
<dbReference type="PANTHER" id="PTHR43798:SF33">
    <property type="entry name" value="HYDROLASE, PUTATIVE (AFU_ORTHOLOGUE AFUA_2G14860)-RELATED"/>
    <property type="match status" value="1"/>
</dbReference>
<gene>
    <name evidence="2" type="ORF">Z520_05495</name>
</gene>
<dbReference type="Pfam" id="PF00561">
    <property type="entry name" value="Abhydrolase_1"/>
    <property type="match status" value="1"/>
</dbReference>
<dbReference type="Proteomes" id="UP000053411">
    <property type="component" value="Unassembled WGS sequence"/>
</dbReference>
<dbReference type="InterPro" id="IPR050266">
    <property type="entry name" value="AB_hydrolase_sf"/>
</dbReference>
<reference evidence="2 3" key="1">
    <citation type="submission" date="2015-01" db="EMBL/GenBank/DDBJ databases">
        <title>The Genome Sequence of Fonsecaea multimorphosa CBS 102226.</title>
        <authorList>
            <consortium name="The Broad Institute Genomics Platform"/>
            <person name="Cuomo C."/>
            <person name="de Hoog S."/>
            <person name="Gorbushina A."/>
            <person name="Stielow B."/>
            <person name="Teixiera M."/>
            <person name="Abouelleil A."/>
            <person name="Chapman S.B."/>
            <person name="Priest M."/>
            <person name="Young S.K."/>
            <person name="Wortman J."/>
            <person name="Nusbaum C."/>
            <person name="Birren B."/>
        </authorList>
    </citation>
    <scope>NUCLEOTIDE SEQUENCE [LARGE SCALE GENOMIC DNA]</scope>
    <source>
        <strain evidence="2 3">CBS 102226</strain>
    </source>
</reference>
<sequence>MNTGSCKSVDFRGANLCCQIYGEGRKALVFIHGWTCNSSLWRLQAPLFQRHCSILIDLPGHGKSDAPNWDYTLDLFAHAVKQVLNQEDIESAVLIGHSLGGPVSTMVLRLFPDSVLAIIYVDSFFNPPEYYFTRLQRKELAEALSDEARFEALVRTITGNRATDEQRGEILGVMKNTAKHVRINVRTTDAQPEPMSVEQVYHIPAVLLVTPRYADVDEEWVHHLPQLETKLWEGYGHFPFLEDATRFNHEVDLFLKKNALCAEVAMSSD</sequence>
<dbReference type="SUPFAM" id="SSF53474">
    <property type="entry name" value="alpha/beta-Hydrolases"/>
    <property type="match status" value="1"/>
</dbReference>
<dbReference type="OrthoDB" id="408373at2759"/>
<dbReference type="EMBL" id="KN848070">
    <property type="protein sequence ID" value="KIX99034.1"/>
    <property type="molecule type" value="Genomic_DNA"/>
</dbReference>
<protein>
    <recommendedName>
        <fullName evidence="1">AB hydrolase-1 domain-containing protein</fullName>
    </recommendedName>
</protein>
<dbReference type="InterPro" id="IPR000073">
    <property type="entry name" value="AB_hydrolase_1"/>
</dbReference>
<dbReference type="InterPro" id="IPR029058">
    <property type="entry name" value="AB_hydrolase_fold"/>
</dbReference>
<evidence type="ECO:0000313" key="2">
    <source>
        <dbReference type="EMBL" id="KIX99034.1"/>
    </source>
</evidence>
<keyword evidence="3" id="KW-1185">Reference proteome</keyword>